<sequence length="61" mass="7003">DDARWRWQSIPVSLLVGLKIDSTFQQKTRKEKKGFGNCSRSIALESPYVHIKILNPTFGKL</sequence>
<feature type="non-terminal residue" evidence="1">
    <location>
        <position position="61"/>
    </location>
</feature>
<dbReference type="EMBL" id="JAHRHJ020000010">
    <property type="protein sequence ID" value="KAH9297589.1"/>
    <property type="molecule type" value="Genomic_DNA"/>
</dbReference>
<evidence type="ECO:0000313" key="1">
    <source>
        <dbReference type="EMBL" id="KAH9297589.1"/>
    </source>
</evidence>
<proteinExistence type="predicted"/>
<gene>
    <name evidence="1" type="ORF">KI387_029271</name>
</gene>
<comment type="caution">
    <text evidence="1">The sequence shown here is derived from an EMBL/GenBank/DDBJ whole genome shotgun (WGS) entry which is preliminary data.</text>
</comment>
<dbReference type="AlphaFoldDB" id="A0AA38CIA4"/>
<protein>
    <submittedName>
        <fullName evidence="1">Uncharacterized protein</fullName>
    </submittedName>
</protein>
<evidence type="ECO:0000313" key="2">
    <source>
        <dbReference type="Proteomes" id="UP000824469"/>
    </source>
</evidence>
<organism evidence="1 2">
    <name type="scientific">Taxus chinensis</name>
    <name type="common">Chinese yew</name>
    <name type="synonym">Taxus wallichiana var. chinensis</name>
    <dbReference type="NCBI Taxonomy" id="29808"/>
    <lineage>
        <taxon>Eukaryota</taxon>
        <taxon>Viridiplantae</taxon>
        <taxon>Streptophyta</taxon>
        <taxon>Embryophyta</taxon>
        <taxon>Tracheophyta</taxon>
        <taxon>Spermatophyta</taxon>
        <taxon>Pinopsida</taxon>
        <taxon>Pinidae</taxon>
        <taxon>Conifers II</taxon>
        <taxon>Cupressales</taxon>
        <taxon>Taxaceae</taxon>
        <taxon>Taxus</taxon>
    </lineage>
</organism>
<dbReference type="Proteomes" id="UP000824469">
    <property type="component" value="Unassembled WGS sequence"/>
</dbReference>
<keyword evidence="2" id="KW-1185">Reference proteome</keyword>
<feature type="non-terminal residue" evidence="1">
    <location>
        <position position="1"/>
    </location>
</feature>
<reference evidence="1 2" key="1">
    <citation type="journal article" date="2021" name="Nat. Plants">
        <title>The Taxus genome provides insights into paclitaxel biosynthesis.</title>
        <authorList>
            <person name="Xiong X."/>
            <person name="Gou J."/>
            <person name="Liao Q."/>
            <person name="Li Y."/>
            <person name="Zhou Q."/>
            <person name="Bi G."/>
            <person name="Li C."/>
            <person name="Du R."/>
            <person name="Wang X."/>
            <person name="Sun T."/>
            <person name="Guo L."/>
            <person name="Liang H."/>
            <person name="Lu P."/>
            <person name="Wu Y."/>
            <person name="Zhang Z."/>
            <person name="Ro D.K."/>
            <person name="Shang Y."/>
            <person name="Huang S."/>
            <person name="Yan J."/>
        </authorList>
    </citation>
    <scope>NUCLEOTIDE SEQUENCE [LARGE SCALE GENOMIC DNA]</scope>
    <source>
        <strain evidence="1">Ta-2019</strain>
    </source>
</reference>
<name>A0AA38CIA4_TAXCH</name>
<accession>A0AA38CIA4</accession>